<reference evidence="1" key="2">
    <citation type="journal article" date="2015" name="Fish Shellfish Immunol.">
        <title>Early steps in the European eel (Anguilla anguilla)-Vibrio vulnificus interaction in the gills: Role of the RtxA13 toxin.</title>
        <authorList>
            <person name="Callol A."/>
            <person name="Pajuelo D."/>
            <person name="Ebbesson L."/>
            <person name="Teles M."/>
            <person name="MacKenzie S."/>
            <person name="Amaro C."/>
        </authorList>
    </citation>
    <scope>NUCLEOTIDE SEQUENCE</scope>
</reference>
<reference evidence="1" key="1">
    <citation type="submission" date="2014-11" db="EMBL/GenBank/DDBJ databases">
        <authorList>
            <person name="Amaro Gonzalez C."/>
        </authorList>
    </citation>
    <scope>NUCLEOTIDE SEQUENCE</scope>
</reference>
<sequence>MLYSDRLVMVALEMFHSSVVLSCHFLQTPQLYF</sequence>
<dbReference type="AlphaFoldDB" id="A0A0E9R1H1"/>
<organism evidence="1">
    <name type="scientific">Anguilla anguilla</name>
    <name type="common">European freshwater eel</name>
    <name type="synonym">Muraena anguilla</name>
    <dbReference type="NCBI Taxonomy" id="7936"/>
    <lineage>
        <taxon>Eukaryota</taxon>
        <taxon>Metazoa</taxon>
        <taxon>Chordata</taxon>
        <taxon>Craniata</taxon>
        <taxon>Vertebrata</taxon>
        <taxon>Euteleostomi</taxon>
        <taxon>Actinopterygii</taxon>
        <taxon>Neopterygii</taxon>
        <taxon>Teleostei</taxon>
        <taxon>Anguilliformes</taxon>
        <taxon>Anguillidae</taxon>
        <taxon>Anguilla</taxon>
    </lineage>
</organism>
<proteinExistence type="predicted"/>
<protein>
    <submittedName>
        <fullName evidence="1">Uncharacterized protein</fullName>
    </submittedName>
</protein>
<evidence type="ECO:0000313" key="1">
    <source>
        <dbReference type="EMBL" id="JAH22607.1"/>
    </source>
</evidence>
<accession>A0A0E9R1H1</accession>
<dbReference type="EMBL" id="GBXM01085970">
    <property type="protein sequence ID" value="JAH22607.1"/>
    <property type="molecule type" value="Transcribed_RNA"/>
</dbReference>
<name>A0A0E9R1H1_ANGAN</name>